<dbReference type="RefSeq" id="WP_096206606.1">
    <property type="nucleotide sequence ID" value="NZ_FZMP01000203.1"/>
</dbReference>
<keyword evidence="1" id="KW-0547">Nucleotide-binding</keyword>
<dbReference type="EMBL" id="FZMP01000203">
    <property type="protein sequence ID" value="SNQ61981.1"/>
    <property type="molecule type" value="Genomic_DNA"/>
</dbReference>
<dbReference type="SUPFAM" id="SSF52540">
    <property type="entry name" value="P-loop containing nucleoside triphosphate hydrolases"/>
    <property type="match status" value="2"/>
</dbReference>
<name>A0A284VRR7_9EURY</name>
<dbReference type="GO" id="GO:0016887">
    <property type="term" value="F:ATP hydrolysis activity"/>
    <property type="evidence" value="ECO:0007669"/>
    <property type="project" value="InterPro"/>
</dbReference>
<dbReference type="CDD" id="cd19481">
    <property type="entry name" value="RecA-like_protease"/>
    <property type="match status" value="1"/>
</dbReference>
<feature type="domain" description="AAA+ ATPase" evidence="3">
    <location>
        <begin position="504"/>
        <end position="636"/>
    </location>
</feature>
<dbReference type="InterPro" id="IPR027417">
    <property type="entry name" value="P-loop_NTPase"/>
</dbReference>
<dbReference type="InterPro" id="IPR050168">
    <property type="entry name" value="AAA_ATPase_domain"/>
</dbReference>
<dbReference type="SMART" id="SM00382">
    <property type="entry name" value="AAA"/>
    <property type="match status" value="1"/>
</dbReference>
<dbReference type="OrthoDB" id="147168at2157"/>
<sequence>MTIYENNLEHLLDELYRIDLIIRLNIEKWRAEHSGSADGFQGLYISENEVNALLQNTPYELSMDTCPAMEKEIREIEAKTREIERKKIESIKQGKELRLQILSELFHLQPFEIDALLISLAPELELRYEKLYSYLQNDVTRKRPTVDLVMRLLCCSVEERYKAREKFLPYAPLVGHRLLYLMADGQESQLPLLSKSIKVDERIISFLLGTDGIDQRLQNFSAIVEPESSFDDLILADDTKNTLIELTEGHPGLDSPLMFYFHGAYGTGKKMAAEAVCRELGTPLLIVDSKALIKNDPNESFEILKIVLREALLQGSSVYLEGFDALWKTKEPGVAAVDLVRELDNLPGWVFLSGDLPCEPSGVLKNHIFINVAFPVPSFELRKRLWESFLNGNASKDVDIAALANKFKLSGGQIKAAVFTACNTALAKKPGSRLSMDDLYHGCRTQSNRNLSAFARKVEPHYTWEDIVLPSDIKNQLKEICEYIKYREIVYTDWGFDKKLSLGKGLNVLFSGPSGTGKTMSSEIIARDAGLELYKIDLSSVVSKYIGETEKNLSNIFKEAEASNAILFFDEADALFGKRSEVKDAHDRYANIEIGYLLQKMEEYEGVVILATNLSKNIDDAFLRRMQFVVEFPFPDEPQRKLIWTGLFPKEAPLAKDIDYKFISEKLKLAGGNIKNIALTAAFYAASDTEEIKMHHIMRAAKREYQKIGKPFLKADFEPYYELTETGVK</sequence>
<dbReference type="InterPro" id="IPR003959">
    <property type="entry name" value="ATPase_AAA_core"/>
</dbReference>
<evidence type="ECO:0000259" key="3">
    <source>
        <dbReference type="SMART" id="SM00382"/>
    </source>
</evidence>
<dbReference type="Proteomes" id="UP000218615">
    <property type="component" value="Unassembled WGS sequence"/>
</dbReference>
<keyword evidence="2" id="KW-0067">ATP-binding</keyword>
<dbReference type="PANTHER" id="PTHR23077:SF171">
    <property type="entry name" value="NUCLEAR VALOSIN-CONTAINING PROTEIN-LIKE"/>
    <property type="match status" value="1"/>
</dbReference>
<dbReference type="Pfam" id="PF00004">
    <property type="entry name" value="AAA"/>
    <property type="match status" value="2"/>
</dbReference>
<protein>
    <submittedName>
        <fullName evidence="4">AAA+ family ATPase</fullName>
    </submittedName>
</protein>
<reference evidence="5" key="1">
    <citation type="submission" date="2017-06" db="EMBL/GenBank/DDBJ databases">
        <authorList>
            <person name="Cremers G."/>
        </authorList>
    </citation>
    <scope>NUCLEOTIDE SEQUENCE [LARGE SCALE GENOMIC DNA]</scope>
</reference>
<dbReference type="InterPro" id="IPR054472">
    <property type="entry name" value="WHD"/>
</dbReference>
<dbReference type="InterPro" id="IPR003593">
    <property type="entry name" value="AAA+_ATPase"/>
</dbReference>
<dbReference type="GO" id="GO:0005524">
    <property type="term" value="F:ATP binding"/>
    <property type="evidence" value="ECO:0007669"/>
    <property type="project" value="UniProtKB-KW"/>
</dbReference>
<gene>
    <name evidence="4" type="ORF">MNV_560027</name>
</gene>
<keyword evidence="5" id="KW-1185">Reference proteome</keyword>
<dbReference type="Gene3D" id="3.40.50.300">
    <property type="entry name" value="P-loop containing nucleotide triphosphate hydrolases"/>
    <property type="match status" value="2"/>
</dbReference>
<dbReference type="AlphaFoldDB" id="A0A284VRR7"/>
<dbReference type="Pfam" id="PF22977">
    <property type="entry name" value="WHD"/>
    <property type="match status" value="1"/>
</dbReference>
<accession>A0A284VRR7</accession>
<organism evidence="4 5">
    <name type="scientific">Candidatus Methanoperedens nitratireducens</name>
    <dbReference type="NCBI Taxonomy" id="1392998"/>
    <lineage>
        <taxon>Archaea</taxon>
        <taxon>Methanobacteriati</taxon>
        <taxon>Methanobacteriota</taxon>
        <taxon>Stenosarchaea group</taxon>
        <taxon>Methanomicrobia</taxon>
        <taxon>Methanosarcinales</taxon>
        <taxon>ANME-2 cluster</taxon>
        <taxon>Candidatus Methanoperedentaceae</taxon>
        <taxon>Candidatus Methanoperedens</taxon>
    </lineage>
</organism>
<proteinExistence type="predicted"/>
<evidence type="ECO:0000313" key="5">
    <source>
        <dbReference type="Proteomes" id="UP000218615"/>
    </source>
</evidence>
<evidence type="ECO:0000256" key="2">
    <source>
        <dbReference type="ARBA" id="ARBA00022840"/>
    </source>
</evidence>
<evidence type="ECO:0000256" key="1">
    <source>
        <dbReference type="ARBA" id="ARBA00022741"/>
    </source>
</evidence>
<evidence type="ECO:0000313" key="4">
    <source>
        <dbReference type="EMBL" id="SNQ61981.1"/>
    </source>
</evidence>
<dbReference type="PANTHER" id="PTHR23077">
    <property type="entry name" value="AAA-FAMILY ATPASE"/>
    <property type="match status" value="1"/>
</dbReference>